<comment type="caution">
    <text evidence="2">The sequence shown here is derived from an EMBL/GenBank/DDBJ whole genome shotgun (WGS) entry which is preliminary data.</text>
</comment>
<feature type="region of interest" description="Disordered" evidence="1">
    <location>
        <begin position="658"/>
        <end position="679"/>
    </location>
</feature>
<protein>
    <submittedName>
        <fullName evidence="2">Uncharacterized protein</fullName>
    </submittedName>
</protein>
<keyword evidence="3" id="KW-1185">Reference proteome</keyword>
<reference evidence="2 3" key="1">
    <citation type="journal article" date="2019" name="Commun. Biol.">
        <title>The bagworm genome reveals a unique fibroin gene that provides high tensile strength.</title>
        <authorList>
            <person name="Kono N."/>
            <person name="Nakamura H."/>
            <person name="Ohtoshi R."/>
            <person name="Tomita M."/>
            <person name="Numata K."/>
            <person name="Arakawa K."/>
        </authorList>
    </citation>
    <scope>NUCLEOTIDE SEQUENCE [LARGE SCALE GENOMIC DNA]</scope>
</reference>
<dbReference type="Proteomes" id="UP000299102">
    <property type="component" value="Unassembled WGS sequence"/>
</dbReference>
<dbReference type="EMBL" id="BGZK01000354">
    <property type="protein sequence ID" value="GBP38795.1"/>
    <property type="molecule type" value="Genomic_DNA"/>
</dbReference>
<evidence type="ECO:0000313" key="3">
    <source>
        <dbReference type="Proteomes" id="UP000299102"/>
    </source>
</evidence>
<evidence type="ECO:0000313" key="2">
    <source>
        <dbReference type="EMBL" id="GBP38795.1"/>
    </source>
</evidence>
<name>A0A4C1VLZ4_EUMVA</name>
<feature type="compositionally biased region" description="Basic and acidic residues" evidence="1">
    <location>
        <begin position="659"/>
        <end position="673"/>
    </location>
</feature>
<dbReference type="OrthoDB" id="7411817at2759"/>
<dbReference type="AlphaFoldDB" id="A0A4C1VLZ4"/>
<proteinExistence type="predicted"/>
<evidence type="ECO:0000256" key="1">
    <source>
        <dbReference type="SAM" id="MobiDB-lite"/>
    </source>
</evidence>
<accession>A0A4C1VLZ4</accession>
<feature type="region of interest" description="Disordered" evidence="1">
    <location>
        <begin position="788"/>
        <end position="849"/>
    </location>
</feature>
<gene>
    <name evidence="2" type="ORF">EVAR_33545_1</name>
</gene>
<sequence>MYIKNSHRQPTEKNKCLMLRLLPFKPPVVHFGLQPPAVDPVTQTRAEKRLNHMDKEQRPSIDYEKTTIKKPDKLKTSLEIFAPTPLSSTEHFKHDKYFGINDNDNNNQKVSTTPSQMVPQLLTTLLSARSYVAFTDFDLSSTELPKILDTKKNVPVLSEDFERKSFSEKPNVTVIRIDPEEFTLEINAAQMETDTNNHSSNNANDHDNMKNHILEISNKASTEISNLTNYEHSVSTFEEKKEITANINLQTYGSQQWNIDNKSNNISRSQDMNLEIPQKKIIFENNTHYQNLLGIELDQTANSIVIDDPLKTIYTIEHTTSIYPQDGVISSKYENKTTRHAVKKEHVANDKGLAKSNFGVPKIPSSKNIVSIENKTKVPNLYPVSPSYKRFKKLEVSSPKPFRRDPNDNTWRNQSISSLGIVYKAKANASKPLTDVLKNRTEADSGTANVKENRTELELRQRLEKLSELRKSKKKLVRPTAESSKGQKSKETDKAADYVTTTPIFTTTATTATGSSFATTTTSRNALTTVPGPLDSEYTNRAVFTATPRPFEIAAQKVPQRVVLLVKKTNDNNVMYYDTVESLAHNDGEFIPWTVWDTEKTSLHEERPRPGPRSALVQPPAQYYLPPQQTQKHHDPFEERLYTAVNFATMDNLRKRSKNSIERWPPVDRRDEEPPTATPRAAAAAVSVIHRGDGYGEVSYVVDHDMPPTDGRRTRPNRSHPPRRVETNAIHRSRAVRNEEDYDYHDRLQLTDLEKFSFTYNSDRFMGDVPILFDTGVVRVDPAPHRQRFAAKEQSAPSASTESGVDGGADGPAAASTSRPAAARDPDIPPLRSYEMNPFGTFFFGQDDE</sequence>
<organism evidence="2 3">
    <name type="scientific">Eumeta variegata</name>
    <name type="common">Bagworm moth</name>
    <name type="synonym">Eumeta japonica</name>
    <dbReference type="NCBI Taxonomy" id="151549"/>
    <lineage>
        <taxon>Eukaryota</taxon>
        <taxon>Metazoa</taxon>
        <taxon>Ecdysozoa</taxon>
        <taxon>Arthropoda</taxon>
        <taxon>Hexapoda</taxon>
        <taxon>Insecta</taxon>
        <taxon>Pterygota</taxon>
        <taxon>Neoptera</taxon>
        <taxon>Endopterygota</taxon>
        <taxon>Lepidoptera</taxon>
        <taxon>Glossata</taxon>
        <taxon>Ditrysia</taxon>
        <taxon>Tineoidea</taxon>
        <taxon>Psychidae</taxon>
        <taxon>Oiketicinae</taxon>
        <taxon>Eumeta</taxon>
    </lineage>
</organism>
<feature type="compositionally biased region" description="Low complexity" evidence="1">
    <location>
        <begin position="811"/>
        <end position="821"/>
    </location>
</feature>
<feature type="region of interest" description="Disordered" evidence="1">
    <location>
        <begin position="470"/>
        <end position="494"/>
    </location>
</feature>